<dbReference type="InterPro" id="IPR007055">
    <property type="entry name" value="BON_dom"/>
</dbReference>
<evidence type="ECO:0000259" key="1">
    <source>
        <dbReference type="PROSITE" id="PS50914"/>
    </source>
</evidence>
<dbReference type="PROSITE" id="PS50914">
    <property type="entry name" value="BON"/>
    <property type="match status" value="3"/>
</dbReference>
<dbReference type="Gene3D" id="3.30.1340.30">
    <property type="match status" value="3"/>
</dbReference>
<dbReference type="EMBL" id="AP027151">
    <property type="protein sequence ID" value="BDV43567.1"/>
    <property type="molecule type" value="Genomic_DNA"/>
</dbReference>
<accession>A0ABM8EMZ0</accession>
<keyword evidence="3" id="KW-1185">Reference proteome</keyword>
<dbReference type="RefSeq" id="WP_281999695.1">
    <property type="nucleotide sequence ID" value="NZ_AP027151.1"/>
</dbReference>
<feature type="domain" description="BON" evidence="1">
    <location>
        <begin position="98"/>
        <end position="169"/>
    </location>
</feature>
<feature type="domain" description="BON" evidence="1">
    <location>
        <begin position="174"/>
        <end position="242"/>
    </location>
</feature>
<evidence type="ECO:0000313" key="3">
    <source>
        <dbReference type="Proteomes" id="UP001317705"/>
    </source>
</evidence>
<dbReference type="PANTHER" id="PTHR34606:SF15">
    <property type="entry name" value="BON DOMAIN-CONTAINING PROTEIN"/>
    <property type="match status" value="1"/>
</dbReference>
<dbReference type="InterPro" id="IPR051686">
    <property type="entry name" value="Lipoprotein_DolP"/>
</dbReference>
<dbReference type="Proteomes" id="UP001317705">
    <property type="component" value="Chromosome"/>
</dbReference>
<reference evidence="2 3" key="1">
    <citation type="submission" date="2022-12" db="EMBL/GenBank/DDBJ databases">
        <title>Polyphasic characterization of Geotalea uranireducens NIT-SL11 newly isolated from a complex of sewage sludge and microbially reduced graphene oxide.</title>
        <authorList>
            <person name="Xie L."/>
            <person name="Yoshida N."/>
            <person name="Meng L."/>
        </authorList>
    </citation>
    <scope>NUCLEOTIDE SEQUENCE [LARGE SCALE GENOMIC DNA]</scope>
    <source>
        <strain evidence="2 3">NIT-SL11</strain>
    </source>
</reference>
<organism evidence="2 3">
    <name type="scientific">Geotalea uraniireducens</name>
    <dbReference type="NCBI Taxonomy" id="351604"/>
    <lineage>
        <taxon>Bacteria</taxon>
        <taxon>Pseudomonadati</taxon>
        <taxon>Thermodesulfobacteriota</taxon>
        <taxon>Desulfuromonadia</taxon>
        <taxon>Geobacterales</taxon>
        <taxon>Geobacteraceae</taxon>
        <taxon>Geotalea</taxon>
    </lineage>
</organism>
<feature type="domain" description="BON" evidence="1">
    <location>
        <begin position="4"/>
        <end position="74"/>
    </location>
</feature>
<name>A0ABM8EMZ0_9BACT</name>
<dbReference type="PANTHER" id="PTHR34606">
    <property type="entry name" value="BON DOMAIN-CONTAINING PROTEIN"/>
    <property type="match status" value="1"/>
</dbReference>
<evidence type="ECO:0000313" key="2">
    <source>
        <dbReference type="EMBL" id="BDV43567.1"/>
    </source>
</evidence>
<dbReference type="Pfam" id="PF04972">
    <property type="entry name" value="BON"/>
    <property type="match status" value="3"/>
</dbReference>
<protein>
    <recommendedName>
        <fullName evidence="1">BON domain-containing protein</fullName>
    </recommendedName>
</protein>
<sequence>MDGKSNEILKEIGAALEREPRINLHRNPLRLTLDEGILTMEGEVAEIAAKKLALELAAAVPGVAGIADRLRIPPAEAMEDGEIRDHIGDAFIQEPAFADYAVRAWIFGRLAAIREPPRPPAGDLEVEVADGVVTLNGRVGSISHKRLAGVLAWWVPGSRDVVNGLEVSPPEEDTDDEVIDAVRLVLEKDPFVNAAQIRVSCRNRIVTLDGAVPYPRELEMAEADSWYVFGVDRVINRLEVSA</sequence>
<proteinExistence type="predicted"/>
<gene>
    <name evidence="2" type="ORF">GURASL_24900</name>
</gene>